<keyword evidence="8" id="KW-1185">Reference proteome</keyword>
<reference evidence="7 8" key="1">
    <citation type="submission" date="2023-07" db="EMBL/GenBank/DDBJ databases">
        <title>Sequencing the genomes of 1000 actinobacteria strains.</title>
        <authorList>
            <person name="Klenk H.-P."/>
        </authorList>
    </citation>
    <scope>NUCLEOTIDE SEQUENCE [LARGE SCALE GENOMIC DNA]</scope>
    <source>
        <strain evidence="7 8">DSM 45554</strain>
    </source>
</reference>
<dbReference type="GO" id="GO:0016301">
    <property type="term" value="F:kinase activity"/>
    <property type="evidence" value="ECO:0007669"/>
    <property type="project" value="UniProtKB-KW"/>
</dbReference>
<dbReference type="RefSeq" id="WP_274995605.1">
    <property type="nucleotide sequence ID" value="NZ_JAJQQP010000010.1"/>
</dbReference>
<feature type="transmembrane region" description="Helical" evidence="4">
    <location>
        <begin position="153"/>
        <end position="171"/>
    </location>
</feature>
<dbReference type="CDD" id="cd16917">
    <property type="entry name" value="HATPase_UhpB-NarQ-NarX-like"/>
    <property type="match status" value="1"/>
</dbReference>
<keyword evidence="4" id="KW-0472">Membrane</keyword>
<evidence type="ECO:0000313" key="7">
    <source>
        <dbReference type="EMBL" id="MDR7381824.1"/>
    </source>
</evidence>
<dbReference type="PANTHER" id="PTHR24421:SF59">
    <property type="entry name" value="OXYGEN SENSOR HISTIDINE KINASE NREB"/>
    <property type="match status" value="1"/>
</dbReference>
<keyword evidence="2 7" id="KW-0418">Kinase</keyword>
<evidence type="ECO:0000259" key="6">
    <source>
        <dbReference type="Pfam" id="PF07730"/>
    </source>
</evidence>
<feature type="transmembrane region" description="Helical" evidence="4">
    <location>
        <begin position="124"/>
        <end position="141"/>
    </location>
</feature>
<dbReference type="Proteomes" id="UP001183585">
    <property type="component" value="Unassembled WGS sequence"/>
</dbReference>
<dbReference type="InterPro" id="IPR011712">
    <property type="entry name" value="Sig_transdc_His_kin_sub3_dim/P"/>
</dbReference>
<evidence type="ECO:0000256" key="3">
    <source>
        <dbReference type="ARBA" id="ARBA00023012"/>
    </source>
</evidence>
<feature type="domain" description="Signal transduction histidine kinase subgroup 3 dimerisation and phosphoacceptor" evidence="6">
    <location>
        <begin position="202"/>
        <end position="264"/>
    </location>
</feature>
<evidence type="ECO:0000256" key="1">
    <source>
        <dbReference type="ARBA" id="ARBA00022679"/>
    </source>
</evidence>
<evidence type="ECO:0000313" key="8">
    <source>
        <dbReference type="Proteomes" id="UP001183585"/>
    </source>
</evidence>
<evidence type="ECO:0000259" key="5">
    <source>
        <dbReference type="Pfam" id="PF02518"/>
    </source>
</evidence>
<dbReference type="InterPro" id="IPR036890">
    <property type="entry name" value="HATPase_C_sf"/>
</dbReference>
<dbReference type="Gene3D" id="1.20.5.1930">
    <property type="match status" value="1"/>
</dbReference>
<evidence type="ECO:0000256" key="2">
    <source>
        <dbReference type="ARBA" id="ARBA00022777"/>
    </source>
</evidence>
<protein>
    <submittedName>
        <fullName evidence="7">Signal transduction histidine kinase</fullName>
    </submittedName>
</protein>
<keyword evidence="4" id="KW-0812">Transmembrane</keyword>
<sequence>MTFGTGGPPGSARRVALMRRLGTDGWSGLVMLAVTVAVAGPAMLGAAEPAIPRGWWTALFAVVVVALLLALLRERSDPAGYGLFAAAVVSSWAVVLTAPHMGLLPVLLVVNAAVSVYLVPLRVGFVVVGLNTAVLVLAVVLNDRGTVDALVTVGFYLLIQVATVLSSVTLIREQRLRRELSEAHIDLRAASALLSESARTAERLRISRDLHDLIGHQLTVLTLELEAARHRDGEPARDHVERANHVARELLADVRRTVGELRTAPSDLSEALRQVVRDLPDLEVTVDVGPDVEADDEQVAALVRAVQEIVTNTIRHADARELWIEVVTGPDGLVLTAADDGRGVREIVPGNGLRGLTERFEALGGDVRFDGTGGFRVTARVPA</sequence>
<proteinExistence type="predicted"/>
<keyword evidence="4" id="KW-1133">Transmembrane helix</keyword>
<dbReference type="SUPFAM" id="SSF55874">
    <property type="entry name" value="ATPase domain of HSP90 chaperone/DNA topoisomerase II/histidine kinase"/>
    <property type="match status" value="1"/>
</dbReference>
<name>A0ABU2CKG1_9MICO</name>
<feature type="domain" description="Histidine kinase/HSP90-like ATPase" evidence="5">
    <location>
        <begin position="300"/>
        <end position="377"/>
    </location>
</feature>
<feature type="transmembrane region" description="Helical" evidence="4">
    <location>
        <begin position="26"/>
        <end position="47"/>
    </location>
</feature>
<dbReference type="Gene3D" id="3.30.565.10">
    <property type="entry name" value="Histidine kinase-like ATPase, C-terminal domain"/>
    <property type="match status" value="1"/>
</dbReference>
<dbReference type="InterPro" id="IPR050482">
    <property type="entry name" value="Sensor_HK_TwoCompSys"/>
</dbReference>
<evidence type="ECO:0000256" key="4">
    <source>
        <dbReference type="SAM" id="Phobius"/>
    </source>
</evidence>
<keyword evidence="1" id="KW-0808">Transferase</keyword>
<feature type="transmembrane region" description="Helical" evidence="4">
    <location>
        <begin position="53"/>
        <end position="72"/>
    </location>
</feature>
<organism evidence="7 8">
    <name type="scientific">Promicromonospora iranensis</name>
    <dbReference type="NCBI Taxonomy" id="1105144"/>
    <lineage>
        <taxon>Bacteria</taxon>
        <taxon>Bacillati</taxon>
        <taxon>Actinomycetota</taxon>
        <taxon>Actinomycetes</taxon>
        <taxon>Micrococcales</taxon>
        <taxon>Promicromonosporaceae</taxon>
        <taxon>Promicromonospora</taxon>
    </lineage>
</organism>
<comment type="caution">
    <text evidence="7">The sequence shown here is derived from an EMBL/GenBank/DDBJ whole genome shotgun (WGS) entry which is preliminary data.</text>
</comment>
<dbReference type="Pfam" id="PF02518">
    <property type="entry name" value="HATPase_c"/>
    <property type="match status" value="1"/>
</dbReference>
<dbReference type="EMBL" id="JAVDYE010000001">
    <property type="protein sequence ID" value="MDR7381824.1"/>
    <property type="molecule type" value="Genomic_DNA"/>
</dbReference>
<keyword evidence="3" id="KW-0902">Two-component regulatory system</keyword>
<dbReference type="InterPro" id="IPR003594">
    <property type="entry name" value="HATPase_dom"/>
</dbReference>
<dbReference type="Pfam" id="PF07730">
    <property type="entry name" value="HisKA_3"/>
    <property type="match status" value="1"/>
</dbReference>
<gene>
    <name evidence="7" type="ORF">J2S48_001339</name>
</gene>
<dbReference type="PANTHER" id="PTHR24421">
    <property type="entry name" value="NITRATE/NITRITE SENSOR PROTEIN NARX-RELATED"/>
    <property type="match status" value="1"/>
</dbReference>
<accession>A0ABU2CKG1</accession>